<evidence type="ECO:0000256" key="2">
    <source>
        <dbReference type="ARBA" id="ARBA00022679"/>
    </source>
</evidence>
<keyword evidence="7" id="KW-1185">Reference proteome</keyword>
<dbReference type="GO" id="GO:0008146">
    <property type="term" value="F:sulfotransferase activity"/>
    <property type="evidence" value="ECO:0007669"/>
    <property type="project" value="InterPro"/>
</dbReference>
<feature type="domain" description="Sulfotransferase" evidence="5">
    <location>
        <begin position="43"/>
        <end position="279"/>
    </location>
</feature>
<dbReference type="InParanoid" id="A0A3P8ULK0"/>
<reference evidence="6" key="3">
    <citation type="submission" date="2025-09" db="UniProtKB">
        <authorList>
            <consortium name="Ensembl"/>
        </authorList>
    </citation>
    <scope>IDENTIFICATION</scope>
</reference>
<keyword evidence="2 3" id="KW-0808">Transferase</keyword>
<dbReference type="PANTHER" id="PTHR11783">
    <property type="entry name" value="SULFOTRANSFERASE SULT"/>
    <property type="match status" value="1"/>
</dbReference>
<accession>A0A3P8ULK0</accession>
<evidence type="ECO:0000259" key="5">
    <source>
        <dbReference type="Pfam" id="PF00685"/>
    </source>
</evidence>
<reference evidence="6" key="2">
    <citation type="submission" date="2025-08" db="UniProtKB">
        <authorList>
            <consortium name="Ensembl"/>
        </authorList>
    </citation>
    <scope>IDENTIFICATION</scope>
</reference>
<dbReference type="InterPro" id="IPR000863">
    <property type="entry name" value="Sulfotransferase_dom"/>
</dbReference>
<dbReference type="AlphaFoldDB" id="A0A3P8ULK0"/>
<proteinExistence type="inferred from homology"/>
<sequence length="317" mass="37086">MDSDSSLDVVNSALYRYKKTNFLFKDPMRPKDLDALLDLELRPTDVFLVTYPKSGSVWMQQILVQIMDIVHPEQAEDLINRNRVPWVEDRLFDEPFRDRPDPRYFGSHLPVDMLPRVKHAGFSSQVVYVWRNPRDVLVSLYHFSEAWVFLESPKSFEDFFQDFLNGDVYMGSWFDHVRGYQAELFVFYIDENIDCLCRDRQDLRGEVEKLCLFLGQSLTEEQMDRVVETSTFNNMKVNPKANYKDLVEKERYSKNTMRKGVAGDWKNHFTVAQNERFDQNQPRRGGETVSVPGTFFNRGADGQSGGDLHLQQHEGQP</sequence>
<dbReference type="STRING" id="244447.ENSCSEP00000001521"/>
<comment type="similarity">
    <text evidence="1 3">Belongs to the sulfotransferase 1 family.</text>
</comment>
<dbReference type="EC" id="2.8.2.-" evidence="3"/>
<dbReference type="InterPro" id="IPR027417">
    <property type="entry name" value="P-loop_NTPase"/>
</dbReference>
<evidence type="ECO:0000313" key="7">
    <source>
        <dbReference type="Proteomes" id="UP000265120"/>
    </source>
</evidence>
<organism evidence="6 7">
    <name type="scientific">Cynoglossus semilaevis</name>
    <name type="common">Tongue sole</name>
    <dbReference type="NCBI Taxonomy" id="244447"/>
    <lineage>
        <taxon>Eukaryota</taxon>
        <taxon>Metazoa</taxon>
        <taxon>Chordata</taxon>
        <taxon>Craniata</taxon>
        <taxon>Vertebrata</taxon>
        <taxon>Euteleostomi</taxon>
        <taxon>Actinopterygii</taxon>
        <taxon>Neopterygii</taxon>
        <taxon>Teleostei</taxon>
        <taxon>Neoteleostei</taxon>
        <taxon>Acanthomorphata</taxon>
        <taxon>Carangaria</taxon>
        <taxon>Pleuronectiformes</taxon>
        <taxon>Pleuronectoidei</taxon>
        <taxon>Cynoglossidae</taxon>
        <taxon>Cynoglossinae</taxon>
        <taxon>Cynoglossus</taxon>
    </lineage>
</organism>
<reference evidence="6 7" key="1">
    <citation type="journal article" date="2014" name="Nat. Genet.">
        <title>Whole-genome sequence of a flatfish provides insights into ZW sex chromosome evolution and adaptation to a benthic lifestyle.</title>
        <authorList>
            <person name="Chen S."/>
            <person name="Zhang G."/>
            <person name="Shao C."/>
            <person name="Huang Q."/>
            <person name="Liu G."/>
            <person name="Zhang P."/>
            <person name="Song W."/>
            <person name="An N."/>
            <person name="Chalopin D."/>
            <person name="Volff J.N."/>
            <person name="Hong Y."/>
            <person name="Li Q."/>
            <person name="Sha Z."/>
            <person name="Zhou H."/>
            <person name="Xie M."/>
            <person name="Yu Q."/>
            <person name="Liu Y."/>
            <person name="Xiang H."/>
            <person name="Wang N."/>
            <person name="Wu K."/>
            <person name="Yang C."/>
            <person name="Zhou Q."/>
            <person name="Liao X."/>
            <person name="Yang L."/>
            <person name="Hu Q."/>
            <person name="Zhang J."/>
            <person name="Meng L."/>
            <person name="Jin L."/>
            <person name="Tian Y."/>
            <person name="Lian J."/>
            <person name="Yang J."/>
            <person name="Miao G."/>
            <person name="Liu S."/>
            <person name="Liang Z."/>
            <person name="Yan F."/>
            <person name="Li Y."/>
            <person name="Sun B."/>
            <person name="Zhang H."/>
            <person name="Zhang J."/>
            <person name="Zhu Y."/>
            <person name="Du M."/>
            <person name="Zhao Y."/>
            <person name="Schartl M."/>
            <person name="Tang Q."/>
            <person name="Wang J."/>
        </authorList>
    </citation>
    <scope>NUCLEOTIDE SEQUENCE</scope>
</reference>
<dbReference type="Ensembl" id="ENSCSET00000001551.1">
    <property type="protein sequence ID" value="ENSCSEP00000001521.1"/>
    <property type="gene ID" value="ENSCSEG00000000817.1"/>
</dbReference>
<name>A0A3P8ULK0_CYNSE</name>
<dbReference type="Gene3D" id="3.40.50.300">
    <property type="entry name" value="P-loop containing nucleotide triphosphate hydrolases"/>
    <property type="match status" value="1"/>
</dbReference>
<feature type="region of interest" description="Disordered" evidence="4">
    <location>
        <begin position="276"/>
        <end position="317"/>
    </location>
</feature>
<dbReference type="Pfam" id="PF00685">
    <property type="entry name" value="Sulfotransfer_1"/>
    <property type="match status" value="1"/>
</dbReference>
<dbReference type="GeneTree" id="ENSGT00940000156772"/>
<dbReference type="Proteomes" id="UP000265120">
    <property type="component" value="Chromosome 13"/>
</dbReference>
<evidence type="ECO:0000256" key="3">
    <source>
        <dbReference type="RuleBase" id="RU361155"/>
    </source>
</evidence>
<evidence type="ECO:0000313" key="6">
    <source>
        <dbReference type="Ensembl" id="ENSCSEP00000001521.1"/>
    </source>
</evidence>
<evidence type="ECO:0000256" key="1">
    <source>
        <dbReference type="ARBA" id="ARBA00005771"/>
    </source>
</evidence>
<protein>
    <recommendedName>
        <fullName evidence="3">Sulfotransferase</fullName>
        <ecNumber evidence="3">2.8.2.-</ecNumber>
    </recommendedName>
</protein>
<evidence type="ECO:0000256" key="4">
    <source>
        <dbReference type="SAM" id="MobiDB-lite"/>
    </source>
</evidence>
<dbReference type="SUPFAM" id="SSF52540">
    <property type="entry name" value="P-loop containing nucleoside triphosphate hydrolases"/>
    <property type="match status" value="1"/>
</dbReference>